<dbReference type="InterPro" id="IPR046328">
    <property type="entry name" value="ETS_fam"/>
</dbReference>
<dbReference type="Gene3D" id="1.10.10.10">
    <property type="entry name" value="Winged helix-like DNA-binding domain superfamily/Winged helix DNA-binding domain"/>
    <property type="match status" value="1"/>
</dbReference>
<feature type="region of interest" description="Disordered" evidence="4">
    <location>
        <begin position="1"/>
        <end position="24"/>
    </location>
</feature>
<dbReference type="PANTHER" id="PTHR11849">
    <property type="entry name" value="ETS"/>
    <property type="match status" value="1"/>
</dbReference>
<dbReference type="SMART" id="SM00413">
    <property type="entry name" value="ETS"/>
    <property type="match status" value="1"/>
</dbReference>
<comment type="similarity">
    <text evidence="1 3">Belongs to the ETS family.</text>
</comment>
<dbReference type="GO" id="GO:0000981">
    <property type="term" value="F:DNA-binding transcription factor activity, RNA polymerase II-specific"/>
    <property type="evidence" value="ECO:0007669"/>
    <property type="project" value="TreeGrafter"/>
</dbReference>
<evidence type="ECO:0000313" key="6">
    <source>
        <dbReference type="EMBL" id="CAL5135565.1"/>
    </source>
</evidence>
<dbReference type="InterPro" id="IPR036388">
    <property type="entry name" value="WH-like_DNA-bd_sf"/>
</dbReference>
<dbReference type="PROSITE" id="PS00346">
    <property type="entry name" value="ETS_DOMAIN_2"/>
    <property type="match status" value="1"/>
</dbReference>
<dbReference type="GO" id="GO:0005634">
    <property type="term" value="C:nucleus"/>
    <property type="evidence" value="ECO:0007669"/>
    <property type="project" value="UniProtKB-SubCell"/>
</dbReference>
<dbReference type="Pfam" id="PF00178">
    <property type="entry name" value="Ets"/>
    <property type="match status" value="1"/>
</dbReference>
<evidence type="ECO:0000256" key="4">
    <source>
        <dbReference type="SAM" id="MobiDB-lite"/>
    </source>
</evidence>
<dbReference type="GO" id="GO:0043565">
    <property type="term" value="F:sequence-specific DNA binding"/>
    <property type="evidence" value="ECO:0007669"/>
    <property type="project" value="InterPro"/>
</dbReference>
<evidence type="ECO:0000313" key="7">
    <source>
        <dbReference type="Proteomes" id="UP001497525"/>
    </source>
</evidence>
<accession>A0AAV2TFV7</accession>
<dbReference type="InterPro" id="IPR000418">
    <property type="entry name" value="Ets_dom"/>
</dbReference>
<dbReference type="InterPro" id="IPR036390">
    <property type="entry name" value="WH_DNA-bd_sf"/>
</dbReference>
<dbReference type="PRINTS" id="PR00454">
    <property type="entry name" value="ETSDOMAIN"/>
</dbReference>
<evidence type="ECO:0000256" key="2">
    <source>
        <dbReference type="ARBA" id="ARBA00023125"/>
    </source>
</evidence>
<dbReference type="GO" id="GO:0030154">
    <property type="term" value="P:cell differentiation"/>
    <property type="evidence" value="ECO:0007669"/>
    <property type="project" value="TreeGrafter"/>
</dbReference>
<dbReference type="PROSITE" id="PS00345">
    <property type="entry name" value="ETS_DOMAIN_1"/>
    <property type="match status" value="1"/>
</dbReference>
<protein>
    <recommendedName>
        <fullName evidence="5">ETS domain-containing protein</fullName>
    </recommendedName>
</protein>
<gene>
    <name evidence="6" type="ORF">CDAUBV1_LOCUS9699</name>
</gene>
<dbReference type="AlphaFoldDB" id="A0AAV2TFV7"/>
<evidence type="ECO:0000259" key="5">
    <source>
        <dbReference type="PROSITE" id="PS50061"/>
    </source>
</evidence>
<comment type="subcellular location">
    <subcellularLocation>
        <location evidence="3">Nucleus</location>
    </subcellularLocation>
</comment>
<feature type="domain" description="ETS" evidence="5">
    <location>
        <begin position="136"/>
        <end position="220"/>
    </location>
</feature>
<dbReference type="Proteomes" id="UP001497525">
    <property type="component" value="Unassembled WGS sequence"/>
</dbReference>
<organism evidence="6 7">
    <name type="scientific">Calicophoron daubneyi</name>
    <name type="common">Rumen fluke</name>
    <name type="synonym">Paramphistomum daubneyi</name>
    <dbReference type="NCBI Taxonomy" id="300641"/>
    <lineage>
        <taxon>Eukaryota</taxon>
        <taxon>Metazoa</taxon>
        <taxon>Spiralia</taxon>
        <taxon>Lophotrochozoa</taxon>
        <taxon>Platyhelminthes</taxon>
        <taxon>Trematoda</taxon>
        <taxon>Digenea</taxon>
        <taxon>Plagiorchiida</taxon>
        <taxon>Pronocephalata</taxon>
        <taxon>Paramphistomoidea</taxon>
        <taxon>Paramphistomidae</taxon>
        <taxon>Calicophoron</taxon>
    </lineage>
</organism>
<keyword evidence="2 3" id="KW-0238">DNA-binding</keyword>
<evidence type="ECO:0000256" key="3">
    <source>
        <dbReference type="RuleBase" id="RU004019"/>
    </source>
</evidence>
<proteinExistence type="inferred from homology"/>
<evidence type="ECO:0000256" key="1">
    <source>
        <dbReference type="ARBA" id="ARBA00005562"/>
    </source>
</evidence>
<dbReference type="SUPFAM" id="SSF46785">
    <property type="entry name" value="Winged helix' DNA-binding domain"/>
    <property type="match status" value="1"/>
</dbReference>
<reference evidence="6" key="1">
    <citation type="submission" date="2024-06" db="EMBL/GenBank/DDBJ databases">
        <authorList>
            <person name="Liu X."/>
            <person name="Lenzi L."/>
            <person name="Haldenby T S."/>
            <person name="Uol C."/>
        </authorList>
    </citation>
    <scope>NUCLEOTIDE SEQUENCE</scope>
</reference>
<dbReference type="EMBL" id="CAXLJL010000267">
    <property type="protein sequence ID" value="CAL5135565.1"/>
    <property type="molecule type" value="Genomic_DNA"/>
</dbReference>
<comment type="caution">
    <text evidence="6">The sequence shown here is derived from an EMBL/GenBank/DDBJ whole genome shotgun (WGS) entry which is preliminary data.</text>
</comment>
<dbReference type="PANTHER" id="PTHR11849:SF191">
    <property type="entry name" value="ECDYSONE-INDUCED PROTEIN 74EF ISOFORM B"/>
    <property type="match status" value="1"/>
</dbReference>
<sequence length="257" mass="29508">MGKRGVCSPRDTRHSSKANQPKSEVGLRVRAVQILLRARLRYPHIALLQDPLYCTECITQFLDARDEETFTVPFEQEAGTEIFEAFQDLRNGRLHQNHANTSSINLKLADVNIQESVGPSLRQDGFPKSAATRRKLRLWEFILCLLQIPELGDSIRWTDKSSGTFEFVEDKGTRTVAELWGLAKNNGNMNYDKLSRSLREYYGKILNRQNSRLQYQFNLKNPSVCQLRDALADGQEFAVLPSVREVIRNCWDSKFIV</sequence>
<dbReference type="PROSITE" id="PS50061">
    <property type="entry name" value="ETS_DOMAIN_3"/>
    <property type="match status" value="1"/>
</dbReference>
<name>A0AAV2TFV7_CALDB</name>
<keyword evidence="3" id="KW-0539">Nucleus</keyword>